<dbReference type="Proteomes" id="UP000291124">
    <property type="component" value="Chromosome"/>
</dbReference>
<name>A0A4P6YBS4_9FLAO</name>
<dbReference type="KEGG" id="fnk:E1750_02580"/>
<dbReference type="AlphaFoldDB" id="A0A4P6YBS4"/>
<dbReference type="RefSeq" id="WP_133275264.1">
    <property type="nucleotide sequence ID" value="NZ_CP037933.1"/>
</dbReference>
<sequence length="247" mass="29033">MKQNEAVILTIEKLGGVATLGQLNQEVFKISDCEWKTKTPFASIRRIVQLDKNIYKIKPGLYGLLDYKVKNESKGIIEITDENKNSKEAIDFNHSYFQGLLLKVGNLKGFKTFVPNQDKNRLFLNEKLVDIRTLDEIPKYSYPKLVNKSASVDVIWFNEREMPHSFFEVEHSTDIQNSLLKFNELQDFYSRMVIVADSKRKEEYLKKLKYSSFTNLVNQNRVSFMDYEALNKQYETVIEQQHYEFLL</sequence>
<evidence type="ECO:0000313" key="1">
    <source>
        <dbReference type="EMBL" id="QBN17733.1"/>
    </source>
</evidence>
<evidence type="ECO:0000313" key="2">
    <source>
        <dbReference type="Proteomes" id="UP000291124"/>
    </source>
</evidence>
<protein>
    <recommendedName>
        <fullName evidence="3">HTH HARE-type domain-containing protein</fullName>
    </recommendedName>
</protein>
<evidence type="ECO:0008006" key="3">
    <source>
        <dbReference type="Google" id="ProtNLM"/>
    </source>
</evidence>
<dbReference type="EMBL" id="CP037933">
    <property type="protein sequence ID" value="QBN17733.1"/>
    <property type="molecule type" value="Genomic_DNA"/>
</dbReference>
<proteinExistence type="predicted"/>
<keyword evidence="2" id="KW-1185">Reference proteome</keyword>
<organism evidence="1 2">
    <name type="scientific">Flavobacterium nackdongense</name>
    <dbReference type="NCBI Taxonomy" id="2547394"/>
    <lineage>
        <taxon>Bacteria</taxon>
        <taxon>Pseudomonadati</taxon>
        <taxon>Bacteroidota</taxon>
        <taxon>Flavobacteriia</taxon>
        <taxon>Flavobacteriales</taxon>
        <taxon>Flavobacteriaceae</taxon>
        <taxon>Flavobacterium</taxon>
    </lineage>
</organism>
<accession>A0A4P6YBS4</accession>
<reference evidence="2" key="1">
    <citation type="submission" date="2019-03" db="EMBL/GenBank/DDBJ databases">
        <title>Flavobacterium sp.</title>
        <authorList>
            <person name="Kim H."/>
        </authorList>
    </citation>
    <scope>NUCLEOTIDE SEQUENCE [LARGE SCALE GENOMIC DNA]</scope>
    <source>
        <strain evidence="2">GS13</strain>
    </source>
</reference>
<gene>
    <name evidence="1" type="ORF">E1750_02580</name>
</gene>
<dbReference type="OrthoDB" id="9776582at2"/>